<feature type="coiled-coil region" evidence="4">
    <location>
        <begin position="385"/>
        <end position="589"/>
    </location>
</feature>
<feature type="coiled-coil region" evidence="4">
    <location>
        <begin position="1103"/>
        <end position="1243"/>
    </location>
</feature>
<sequence>MSWLNNSLNTIKGQLTTLAQEILEETAGPGDAEYHRSATPTVDNRTAIEILADTQKDKEDLDKLCSEKDIEILALRKQIETLQNQISDTGGGSSGNTTSGGINSGRTSKTPTDNNASNLEDSWCWEPDNKTENDHSSETSSGNGNEMVNITLEEISLGASAKASTKTKIQRLGAGSSSQNAELQKRIQQLEEENKQLNNSLEELDTQHNLAMQNMLELKTDLQEKLAKVTKHYEALKATERKKFNDFEQEIEKYKKKSEQLEKDYHATRQENQEIKQKLESTEREMKRSIEEMADLQTLLEKKSLDNNELLQRIKELTIESEQEKVDLNQKLDIISKELEELKVTKSKKTSESSNSSTSKQSEDEFIVVREQDATSSGPATPPSKEELKDKIVQLENRVSELTLENGSLSLKLQDREMEKDLSINVLKESVKSLQTENDELADKLRMTLIDLEDQQFKINDLKEKASEAIIAQEQLKALAEEKHKFAQEIEQMKENLNKSLELEKRLLIAEQEKETLQIELQNQKASQQRITELEQKIQNLTYKNQQLQLNAECETETLNNSNELEQKLKVLHEENDHLKSELERLTDSNFSRAIADEKHCITDLDEEDEDEGFSLEKLKSLLKVFTTQDVKEMQHEDVEKLYKHLRDKLHKLETTERELAHMSSEMLELQDNKLVWDHEKKTLEADISQYILQCDELMKNNEILLNELENYKRNKLETISENNEENIVQLESQLEECNNLNRTLEQEYIELNEKIEELEKEKELLNEKLRTSQQQCEALNTKEKDLNLQVETLELEKCNLLLKLNGVNASQEEQQEDSQALRIYQEKCESLEKQLSTLAKDHADLVAALQKQKEQLLEAIQKGDNTEKLLREEQLLGEQLKDKVKSMENLHSLNEKLQENLKEANLQTEQFKQELMAKDIVAESLKQEVKTLQSYLQEAEGLVDSKLALEEQVNEKQQKIEELLKELKSLKEIEESMKQDLDKLLAEKKDVKLLEQLKEEKALLQEKLKTLENELENLKKANLTEESNNKEHTNHLARIAELESQLLATADLQKSLEALNYEKQEMIKALQQKHAENMQYYMEIQRLTPLAQQQTDKSCDKCPSLESNIAELQKQQEKLQDQISFLKEKSDILTTNLLTEQTNQKLVQQEKADVMEQNATLRKDLERLRAHLLESEDMHTQEMVELQKEFKETKAKMIALEDEVNKSSNAYTSASIRANQHAETLQAQYALVVQQRDELVNKLTVAEDRESKNQAALTNLQCALEQFQNDKENDIKLATQRIRKELQQHLDKETQLQLEIQQLQQQLSDANQGLNAASRLSDQLEASQQTINVLREEVESLKKLNMDLEKKLSSTESSQTDKIEKSLIKSLLIGYVVSGNPNDKQQILRMISSVLDFNQNETDKVGLNKQQGGWLGSLLGGGGGSPGSHSKDNLVQAFVEFLEQESQPKPQQSQMPNLLNITHTPTTAASTNATPASRRSSNIVNPLGAASGAATTYPAPVPIQPLLLNSTVLDDFAPSRNSSSILKDILSDS</sequence>
<reference evidence="7 8" key="1">
    <citation type="journal article" date="2015" name="Nat. Commun.">
        <title>Lucilia cuprina genome unlocks parasitic fly biology to underpin future interventions.</title>
        <authorList>
            <person name="Anstead C.A."/>
            <person name="Korhonen P.K."/>
            <person name="Young N.D."/>
            <person name="Hall R.S."/>
            <person name="Jex A.R."/>
            <person name="Murali S.C."/>
            <person name="Hughes D.S."/>
            <person name="Lee S.F."/>
            <person name="Perry T."/>
            <person name="Stroehlein A.J."/>
            <person name="Ansell B.R."/>
            <person name="Breugelmans B."/>
            <person name="Hofmann A."/>
            <person name="Qu J."/>
            <person name="Dugan S."/>
            <person name="Lee S.L."/>
            <person name="Chao H."/>
            <person name="Dinh H."/>
            <person name="Han Y."/>
            <person name="Doddapaneni H.V."/>
            <person name="Worley K.C."/>
            <person name="Muzny D.M."/>
            <person name="Ioannidis P."/>
            <person name="Waterhouse R.M."/>
            <person name="Zdobnov E.M."/>
            <person name="James P.J."/>
            <person name="Bagnall N.H."/>
            <person name="Kotze A.C."/>
            <person name="Gibbs R.A."/>
            <person name="Richards S."/>
            <person name="Batterham P."/>
            <person name="Gasser R.B."/>
        </authorList>
    </citation>
    <scope>NUCLEOTIDE SEQUENCE [LARGE SCALE GENOMIC DNA]</scope>
    <source>
        <strain evidence="7 8">LS</strain>
        <tissue evidence="7">Full body</tissue>
    </source>
</reference>
<comment type="caution">
    <text evidence="7">The sequence shown here is derived from an EMBL/GenBank/DDBJ whole genome shotgun (WGS) entry which is preliminary data.</text>
</comment>
<evidence type="ECO:0000256" key="4">
    <source>
        <dbReference type="SAM" id="Coils"/>
    </source>
</evidence>
<dbReference type="Proteomes" id="UP000037069">
    <property type="component" value="Unassembled WGS sequence"/>
</dbReference>
<comment type="subcellular location">
    <subcellularLocation>
        <location evidence="1">Golgi apparatus</location>
    </subcellularLocation>
</comment>
<gene>
    <name evidence="7" type="ORF">FF38_00183</name>
</gene>
<feature type="region of interest" description="Disordered" evidence="5">
    <location>
        <begin position="85"/>
        <end position="145"/>
    </location>
</feature>
<dbReference type="PROSITE" id="PS50913">
    <property type="entry name" value="GRIP"/>
    <property type="match status" value="1"/>
</dbReference>
<accession>A0A0L0BRG0</accession>
<dbReference type="GO" id="GO:0007030">
    <property type="term" value="P:Golgi organization"/>
    <property type="evidence" value="ECO:0007669"/>
    <property type="project" value="TreeGrafter"/>
</dbReference>
<proteinExistence type="predicted"/>
<evidence type="ECO:0000259" key="6">
    <source>
        <dbReference type="PROSITE" id="PS50913"/>
    </source>
</evidence>
<dbReference type="InterPro" id="IPR000237">
    <property type="entry name" value="GRIP_dom"/>
</dbReference>
<feature type="compositionally biased region" description="Polar residues" evidence="5">
    <location>
        <begin position="109"/>
        <end position="120"/>
    </location>
</feature>
<name>A0A0L0BRG0_LUCCU</name>
<dbReference type="PANTHER" id="PTHR18921:SF2">
    <property type="entry name" value="THYROID RECEPTOR-INTERACTING PROTEIN 11"/>
    <property type="match status" value="1"/>
</dbReference>
<evidence type="ECO:0000256" key="5">
    <source>
        <dbReference type="SAM" id="MobiDB-lite"/>
    </source>
</evidence>
<dbReference type="PANTHER" id="PTHR18921">
    <property type="entry name" value="MYOSIN HEAVY CHAIN - RELATED"/>
    <property type="match status" value="1"/>
</dbReference>
<evidence type="ECO:0000313" key="7">
    <source>
        <dbReference type="EMBL" id="KNC22606.1"/>
    </source>
</evidence>
<evidence type="ECO:0000313" key="8">
    <source>
        <dbReference type="Proteomes" id="UP000037069"/>
    </source>
</evidence>
<keyword evidence="8" id="KW-1185">Reference proteome</keyword>
<feature type="compositionally biased region" description="Low complexity" evidence="5">
    <location>
        <begin position="95"/>
        <end position="108"/>
    </location>
</feature>
<feature type="coiled-coil region" evidence="4">
    <location>
        <begin position="1287"/>
        <end position="1359"/>
    </location>
</feature>
<feature type="domain" description="GRIP" evidence="6">
    <location>
        <begin position="1359"/>
        <end position="1409"/>
    </location>
</feature>
<dbReference type="EMBL" id="JRES01001480">
    <property type="protein sequence ID" value="KNC22606.1"/>
    <property type="molecule type" value="Genomic_DNA"/>
</dbReference>
<feature type="region of interest" description="Disordered" evidence="5">
    <location>
        <begin position="344"/>
        <end position="366"/>
    </location>
</feature>
<protein>
    <recommendedName>
        <fullName evidence="6">GRIP domain-containing protein</fullName>
    </recommendedName>
</protein>
<dbReference type="GO" id="GO:0031267">
    <property type="term" value="F:small GTPase binding"/>
    <property type="evidence" value="ECO:0007669"/>
    <property type="project" value="TreeGrafter"/>
</dbReference>
<dbReference type="OMA" id="QETHAND"/>
<keyword evidence="2" id="KW-0333">Golgi apparatus</keyword>
<dbReference type="OrthoDB" id="425925at2759"/>
<dbReference type="STRING" id="7375.A0A0L0BRG0"/>
<feature type="coiled-coil region" evidence="4">
    <location>
        <begin position="636"/>
        <end position="1029"/>
    </location>
</feature>
<keyword evidence="3 4" id="KW-0175">Coiled coil</keyword>
<evidence type="ECO:0000256" key="3">
    <source>
        <dbReference type="ARBA" id="ARBA00023054"/>
    </source>
</evidence>
<dbReference type="GO" id="GO:0005794">
    <property type="term" value="C:Golgi apparatus"/>
    <property type="evidence" value="ECO:0007669"/>
    <property type="project" value="UniProtKB-SubCell"/>
</dbReference>
<evidence type="ECO:0000256" key="1">
    <source>
        <dbReference type="ARBA" id="ARBA00004555"/>
    </source>
</evidence>
<dbReference type="GO" id="GO:0006888">
    <property type="term" value="P:endoplasmic reticulum to Golgi vesicle-mediated transport"/>
    <property type="evidence" value="ECO:0007669"/>
    <property type="project" value="TreeGrafter"/>
</dbReference>
<evidence type="ECO:0000256" key="2">
    <source>
        <dbReference type="ARBA" id="ARBA00023034"/>
    </source>
</evidence>
<organism evidence="7 8">
    <name type="scientific">Lucilia cuprina</name>
    <name type="common">Green bottle fly</name>
    <name type="synonym">Australian sheep blowfly</name>
    <dbReference type="NCBI Taxonomy" id="7375"/>
    <lineage>
        <taxon>Eukaryota</taxon>
        <taxon>Metazoa</taxon>
        <taxon>Ecdysozoa</taxon>
        <taxon>Arthropoda</taxon>
        <taxon>Hexapoda</taxon>
        <taxon>Insecta</taxon>
        <taxon>Pterygota</taxon>
        <taxon>Neoptera</taxon>
        <taxon>Endopterygota</taxon>
        <taxon>Diptera</taxon>
        <taxon>Brachycera</taxon>
        <taxon>Muscomorpha</taxon>
        <taxon>Oestroidea</taxon>
        <taxon>Calliphoridae</taxon>
        <taxon>Luciliinae</taxon>
        <taxon>Lucilia</taxon>
    </lineage>
</organism>
<feature type="compositionally biased region" description="Basic and acidic residues" evidence="5">
    <location>
        <begin position="127"/>
        <end position="137"/>
    </location>
</feature>